<evidence type="ECO:0000313" key="1">
    <source>
        <dbReference type="EMBL" id="QOR47673.1"/>
    </source>
</evidence>
<protein>
    <submittedName>
        <fullName evidence="1">HAD family phosphatase</fullName>
    </submittedName>
</protein>
<name>A0A7M1R0L3_9ACTO</name>
<dbReference type="Proteomes" id="UP000594961">
    <property type="component" value="Chromosome"/>
</dbReference>
<dbReference type="InterPro" id="IPR023214">
    <property type="entry name" value="HAD_sf"/>
</dbReference>
<dbReference type="Pfam" id="PF08282">
    <property type="entry name" value="Hydrolase_3"/>
    <property type="match status" value="1"/>
</dbReference>
<dbReference type="GO" id="GO:0000287">
    <property type="term" value="F:magnesium ion binding"/>
    <property type="evidence" value="ECO:0007669"/>
    <property type="project" value="TreeGrafter"/>
</dbReference>
<dbReference type="PANTHER" id="PTHR10000">
    <property type="entry name" value="PHOSPHOSERINE PHOSPHATASE"/>
    <property type="match status" value="1"/>
</dbReference>
<dbReference type="Gene3D" id="3.40.50.1000">
    <property type="entry name" value="HAD superfamily/HAD-like"/>
    <property type="match status" value="1"/>
</dbReference>
<dbReference type="AlphaFoldDB" id="A0A7M1R0L3"/>
<dbReference type="RefSeq" id="WP_197553063.1">
    <property type="nucleotide sequence ID" value="NZ_CP063212.1"/>
</dbReference>
<evidence type="ECO:0000313" key="2">
    <source>
        <dbReference type="Proteomes" id="UP000594961"/>
    </source>
</evidence>
<proteinExistence type="predicted"/>
<dbReference type="SUPFAM" id="SSF56784">
    <property type="entry name" value="HAD-like"/>
    <property type="match status" value="1"/>
</dbReference>
<dbReference type="PANTHER" id="PTHR10000:SF8">
    <property type="entry name" value="HAD SUPERFAMILY HYDROLASE-LIKE, TYPE 3"/>
    <property type="match status" value="1"/>
</dbReference>
<dbReference type="GO" id="GO:0016791">
    <property type="term" value="F:phosphatase activity"/>
    <property type="evidence" value="ECO:0007669"/>
    <property type="project" value="TreeGrafter"/>
</dbReference>
<dbReference type="Gene3D" id="3.30.1240.10">
    <property type="match status" value="1"/>
</dbReference>
<dbReference type="GO" id="GO:0005829">
    <property type="term" value="C:cytosol"/>
    <property type="evidence" value="ECO:0007669"/>
    <property type="project" value="TreeGrafter"/>
</dbReference>
<dbReference type="InterPro" id="IPR036412">
    <property type="entry name" value="HAD-like_sf"/>
</dbReference>
<organism evidence="1 2">
    <name type="scientific">Trueperella pecoris</name>
    <dbReference type="NCBI Taxonomy" id="2733571"/>
    <lineage>
        <taxon>Bacteria</taxon>
        <taxon>Bacillati</taxon>
        <taxon>Actinomycetota</taxon>
        <taxon>Actinomycetes</taxon>
        <taxon>Actinomycetales</taxon>
        <taxon>Actinomycetaceae</taxon>
        <taxon>Trueperella</taxon>
    </lineage>
</organism>
<reference evidence="1 2" key="1">
    <citation type="submission" date="2020-10" db="EMBL/GenBank/DDBJ databases">
        <title>Trueperella pecoris sp. nov. isolated from bovine and porcine specimens.</title>
        <authorList>
            <person name="Schoenecker L."/>
            <person name="Schnydrig P."/>
            <person name="Brodard I."/>
            <person name="Thomann A."/>
            <person name="Hemphill A."/>
            <person name="Rodriguez-Campos S."/>
            <person name="Perreten V."/>
            <person name="Jores J."/>
            <person name="Kittl S."/>
        </authorList>
    </citation>
    <scope>NUCLEOTIDE SEQUENCE [LARGE SCALE GENOMIC DNA]</scope>
    <source>
        <strain evidence="1 2">19OD0592</strain>
    </source>
</reference>
<sequence length="287" mass="29895">MRTLSEALDGVVAGPDLLIGLDVDGTILHHDTSLSPRVRDAILAHVAAGTHVIIATGRGIPGTQLALDAVGLTSTYAVCSNGAIIAAFGEDPGLVPTTPISPDIIDAPVRLVRARTFDPSAEIERVLEALPDVTVAVESIGSATRLSGPFPTGELSGNTVLVPRSELVAPETTRVTIRAPHMTATELLDAIEDIGLRGVEYTVGWSAWMDLAPHGISKAVGLQEVKEILGAARSVTVGDSGNDCEMLAWADVGVVMGNSRDYVREFADAMAPHVNDDGLAVALEAML</sequence>
<gene>
    <name evidence="1" type="ORF">INS90_10620</name>
</gene>
<accession>A0A7M1R0L3</accession>
<dbReference type="EMBL" id="CP063212">
    <property type="protein sequence ID" value="QOR47673.1"/>
    <property type="molecule type" value="Genomic_DNA"/>
</dbReference>